<dbReference type="AlphaFoldDB" id="A0AAV4NFH9"/>
<protein>
    <submittedName>
        <fullName evidence="7">Otoferlin</fullName>
    </submittedName>
</protein>
<reference evidence="7 8" key="1">
    <citation type="submission" date="2021-06" db="EMBL/GenBank/DDBJ databases">
        <title>Caerostris extrusa draft genome.</title>
        <authorList>
            <person name="Kono N."/>
            <person name="Arakawa K."/>
        </authorList>
    </citation>
    <scope>NUCLEOTIDE SEQUENCE [LARGE SCALE GENOMIC DNA]</scope>
</reference>
<feature type="domain" description="C2" evidence="6">
    <location>
        <begin position="51"/>
        <end position="196"/>
    </location>
</feature>
<evidence type="ECO:0000256" key="2">
    <source>
        <dbReference type="ARBA" id="ARBA00022692"/>
    </source>
</evidence>
<evidence type="ECO:0000313" key="8">
    <source>
        <dbReference type="Proteomes" id="UP001054945"/>
    </source>
</evidence>
<dbReference type="PROSITE" id="PS50004">
    <property type="entry name" value="C2"/>
    <property type="match status" value="1"/>
</dbReference>
<dbReference type="InterPro" id="IPR035892">
    <property type="entry name" value="C2_domain_sf"/>
</dbReference>
<comment type="caution">
    <text evidence="7">The sequence shown here is derived from an EMBL/GenBank/DDBJ whole genome shotgun (WGS) entry which is preliminary data.</text>
</comment>
<evidence type="ECO:0000256" key="3">
    <source>
        <dbReference type="ARBA" id="ARBA00022737"/>
    </source>
</evidence>
<dbReference type="SUPFAM" id="SSF49562">
    <property type="entry name" value="C2 domain (Calcium/lipid-binding domain, CaLB)"/>
    <property type="match status" value="1"/>
</dbReference>
<keyword evidence="5" id="KW-0472">Membrane</keyword>
<evidence type="ECO:0000256" key="4">
    <source>
        <dbReference type="ARBA" id="ARBA00022989"/>
    </source>
</evidence>
<comment type="subcellular location">
    <subcellularLocation>
        <location evidence="1">Membrane</location>
        <topology evidence="1">Single-pass membrane protein</topology>
    </subcellularLocation>
</comment>
<accession>A0AAV4NFH9</accession>
<proteinExistence type="predicted"/>
<evidence type="ECO:0000256" key="1">
    <source>
        <dbReference type="ARBA" id="ARBA00004167"/>
    </source>
</evidence>
<dbReference type="GO" id="GO:0007009">
    <property type="term" value="P:plasma membrane organization"/>
    <property type="evidence" value="ECO:0007669"/>
    <property type="project" value="TreeGrafter"/>
</dbReference>
<name>A0AAV4NFH9_CAEEX</name>
<keyword evidence="3" id="KW-0677">Repeat</keyword>
<dbReference type="GO" id="GO:0016020">
    <property type="term" value="C:membrane"/>
    <property type="evidence" value="ECO:0007669"/>
    <property type="project" value="UniProtKB-SubCell"/>
</dbReference>
<dbReference type="PANTHER" id="PTHR12546">
    <property type="entry name" value="FER-1-LIKE"/>
    <property type="match status" value="1"/>
</dbReference>
<keyword evidence="8" id="KW-1185">Reference proteome</keyword>
<dbReference type="Proteomes" id="UP001054945">
    <property type="component" value="Unassembled WGS sequence"/>
</dbReference>
<dbReference type="CDD" id="cd04017">
    <property type="entry name" value="C2D_Ferlin"/>
    <property type="match status" value="1"/>
</dbReference>
<keyword evidence="4" id="KW-1133">Transmembrane helix</keyword>
<dbReference type="Pfam" id="PF00168">
    <property type="entry name" value="C2"/>
    <property type="match status" value="1"/>
</dbReference>
<dbReference type="EMBL" id="BPLR01003347">
    <property type="protein sequence ID" value="GIX83572.1"/>
    <property type="molecule type" value="Genomic_DNA"/>
</dbReference>
<dbReference type="InterPro" id="IPR000008">
    <property type="entry name" value="C2_dom"/>
</dbReference>
<evidence type="ECO:0000313" key="7">
    <source>
        <dbReference type="EMBL" id="GIX83572.1"/>
    </source>
</evidence>
<evidence type="ECO:0000256" key="5">
    <source>
        <dbReference type="ARBA" id="ARBA00023136"/>
    </source>
</evidence>
<dbReference type="InterPro" id="IPR037723">
    <property type="entry name" value="C2D_Ferlin"/>
</dbReference>
<evidence type="ECO:0000259" key="6">
    <source>
        <dbReference type="PROSITE" id="PS50004"/>
    </source>
</evidence>
<organism evidence="7 8">
    <name type="scientific">Caerostris extrusa</name>
    <name type="common">Bark spider</name>
    <name type="synonym">Caerostris bankana</name>
    <dbReference type="NCBI Taxonomy" id="172846"/>
    <lineage>
        <taxon>Eukaryota</taxon>
        <taxon>Metazoa</taxon>
        <taxon>Ecdysozoa</taxon>
        <taxon>Arthropoda</taxon>
        <taxon>Chelicerata</taxon>
        <taxon>Arachnida</taxon>
        <taxon>Araneae</taxon>
        <taxon>Araneomorphae</taxon>
        <taxon>Entelegynae</taxon>
        <taxon>Araneoidea</taxon>
        <taxon>Araneidae</taxon>
        <taxon>Caerostris</taxon>
    </lineage>
</organism>
<dbReference type="InterPro" id="IPR037721">
    <property type="entry name" value="Ferlin"/>
</dbReference>
<gene>
    <name evidence="7" type="primary">Otof</name>
    <name evidence="7" type="ORF">CEXT_539341</name>
</gene>
<dbReference type="PANTHER" id="PTHR12546:SF60">
    <property type="entry name" value="MISFIRE, ISOFORM F"/>
    <property type="match status" value="1"/>
</dbReference>
<dbReference type="Gene3D" id="2.60.40.150">
    <property type="entry name" value="C2 domain"/>
    <property type="match status" value="1"/>
</dbReference>
<sequence length="238" mass="26943">LREERSRPWGLDHPGQAADVPLVGAHQAQEALPQGTPKGYDSSVEIRNVEKLQSAPPSFIRYSEKQVFELRCHMYQARSLIGSDSSGLSDPFARVLFSDQSQTTQVIDETLSPTWDEMLFFNDVVVYGNQEDIREDPPGDRCGDLRPGQSGQIRIHRAHHSQTSREIFGRALLQAEFPPSLEWYDIFRGSEQAGELLATFELYNYPNRTRRARYQICLSPKKMSGDPTGAPFCPFLQP</sequence>
<feature type="non-terminal residue" evidence="7">
    <location>
        <position position="1"/>
    </location>
</feature>
<keyword evidence="2" id="KW-0812">Transmembrane</keyword>